<reference evidence="1" key="1">
    <citation type="submission" date="2018-06" db="EMBL/GenBank/DDBJ databases">
        <authorList>
            <person name="Zhirakovskaya E."/>
        </authorList>
    </citation>
    <scope>NUCLEOTIDE SEQUENCE</scope>
</reference>
<dbReference type="AlphaFoldDB" id="A0A3B1E146"/>
<protein>
    <submittedName>
        <fullName evidence="1">Uncharacterized protein</fullName>
    </submittedName>
</protein>
<sequence length="53" mass="6110">LLAVSLYVEKLTAYYLQNDGQKIMCESAKQAVGKSWFCLREQTRKPIRFTVSP</sequence>
<gene>
    <name evidence="1" type="ORF">MNBD_PLANCTO02-218</name>
</gene>
<name>A0A3B1E146_9ZZZZ</name>
<evidence type="ECO:0000313" key="1">
    <source>
        <dbReference type="EMBL" id="VAX38865.1"/>
    </source>
</evidence>
<organism evidence="1">
    <name type="scientific">hydrothermal vent metagenome</name>
    <dbReference type="NCBI Taxonomy" id="652676"/>
    <lineage>
        <taxon>unclassified sequences</taxon>
        <taxon>metagenomes</taxon>
        <taxon>ecological metagenomes</taxon>
    </lineage>
</organism>
<dbReference type="EMBL" id="UOGL01000267">
    <property type="protein sequence ID" value="VAX38865.1"/>
    <property type="molecule type" value="Genomic_DNA"/>
</dbReference>
<proteinExistence type="predicted"/>
<feature type="non-terminal residue" evidence="1">
    <location>
        <position position="1"/>
    </location>
</feature>
<accession>A0A3B1E146</accession>